<comment type="caution">
    <text evidence="3">The sequence shown here is derived from an EMBL/GenBank/DDBJ whole genome shotgun (WGS) entry which is preliminary data.</text>
</comment>
<name>A0A106BZL9_SHEFR</name>
<dbReference type="Gene3D" id="3.30.450.380">
    <property type="match status" value="1"/>
</dbReference>
<dbReference type="InterPro" id="IPR027417">
    <property type="entry name" value="P-loop_NTPase"/>
</dbReference>
<dbReference type="PANTHER" id="PTHR30486">
    <property type="entry name" value="TWITCHING MOTILITY PROTEIN PILT"/>
    <property type="match status" value="1"/>
</dbReference>
<feature type="domain" description="FHA" evidence="2">
    <location>
        <begin position="24"/>
        <end position="73"/>
    </location>
</feature>
<dbReference type="Gene3D" id="3.40.50.300">
    <property type="entry name" value="P-loop containing nucleotide triphosphate hydrolases"/>
    <property type="match status" value="1"/>
</dbReference>
<sequence length="569" mass="62790">MFNVIVNTAKGTKVGEFQCIHPTCQIGKDNTQLIQLRGFKVSKHHATLHQDDSGIFVTDNQSRTGLKVNDLKELKFGPLSLTDKIQIGDYVIKVQSSDPVNNVNSKLSTAAQINQDIEHYSDTEETDSFSPSESSTLISQEVLQNIQIKNEWRRKVHSELLKLMDLRRVNVNEMSDDELRTQSGSLIEQIVAGMDIPANIDITSLTKEVLDETVGLGPLEALIADPDVTEIMVNSHDQIFYEKAGKLYLSDIAFSDDQAVLGAIERIVTPIGRRIDESSPMVDARLKDGSRVNAVIPPLALKGPCITIRKFMQKRLNCNDLVSFGSMNNAMAVFLEMAVTQKRNIVISGGTGSGKTTLLNVLSSFIPDNERIVTVEDAAELQLYQPNLVSLEARPPNQEGKGAVEIRDLVKNCLRMRPDRVVIGECRGGEALDMLQAMNTGHDGSLTTAHSNSPRDCISRLEVMVMMAGMDLPVLAIREQITSAVNIIVQQSRFSDGSRRVTSICEVTGLEGSVVQLSEIFKFQQTGFNAEGKVEGFYTATGTVPEFYEQLQKRGVKIKLDIFDTGKDQ</sequence>
<dbReference type="SUPFAM" id="SSF49879">
    <property type="entry name" value="SMAD/FHA domain"/>
    <property type="match status" value="1"/>
</dbReference>
<dbReference type="InterPro" id="IPR000253">
    <property type="entry name" value="FHA_dom"/>
</dbReference>
<dbReference type="AlphaFoldDB" id="A0A106BZL9"/>
<protein>
    <recommendedName>
        <fullName evidence="2">FHA domain-containing protein</fullName>
    </recommendedName>
</protein>
<dbReference type="CDD" id="cd00060">
    <property type="entry name" value="FHA"/>
    <property type="match status" value="1"/>
</dbReference>
<dbReference type="Proteomes" id="UP000055702">
    <property type="component" value="Unassembled WGS sequence"/>
</dbReference>
<dbReference type="PANTHER" id="PTHR30486:SF15">
    <property type="entry name" value="TYPE II_IV SECRETION SYSTEM ATPASE"/>
    <property type="match status" value="1"/>
</dbReference>
<comment type="similarity">
    <text evidence="1">Belongs to the GSP E family.</text>
</comment>
<dbReference type="InterPro" id="IPR001482">
    <property type="entry name" value="T2SS/T4SS_dom"/>
</dbReference>
<dbReference type="Gene3D" id="2.60.200.20">
    <property type="match status" value="1"/>
</dbReference>
<accession>A0A106BZL9</accession>
<dbReference type="InterPro" id="IPR008984">
    <property type="entry name" value="SMAD_FHA_dom_sf"/>
</dbReference>
<evidence type="ECO:0000259" key="2">
    <source>
        <dbReference type="PROSITE" id="PS50006"/>
    </source>
</evidence>
<evidence type="ECO:0000313" key="3">
    <source>
        <dbReference type="EMBL" id="KVX01518.1"/>
    </source>
</evidence>
<dbReference type="SUPFAM" id="SSF52540">
    <property type="entry name" value="P-loop containing nucleoside triphosphate hydrolases"/>
    <property type="match status" value="1"/>
</dbReference>
<dbReference type="InterPro" id="IPR050921">
    <property type="entry name" value="T4SS_GSP_E_ATPase"/>
</dbReference>
<dbReference type="PROSITE" id="PS50006">
    <property type="entry name" value="FHA_DOMAIN"/>
    <property type="match status" value="1"/>
</dbReference>
<reference evidence="3 4" key="1">
    <citation type="submission" date="2016-01" db="EMBL/GenBank/DDBJ databases">
        <title>Draft genome of the antarctic isolate Shewanella frigidimarina Ag06-30.</title>
        <authorList>
            <person name="Parmeciano Di Noto G."/>
            <person name="Vazquez S."/>
            <person name="Mac Cormack W."/>
            <person name="Iriarte A."/>
            <person name="Quiroga C."/>
        </authorList>
    </citation>
    <scope>NUCLEOTIDE SEQUENCE [LARGE SCALE GENOMIC DNA]</scope>
    <source>
        <strain evidence="3 4">Ag06-30</strain>
    </source>
</reference>
<evidence type="ECO:0000313" key="4">
    <source>
        <dbReference type="Proteomes" id="UP000055702"/>
    </source>
</evidence>
<dbReference type="CDD" id="cd01130">
    <property type="entry name" value="VirB11-like_ATPase"/>
    <property type="match status" value="1"/>
</dbReference>
<organism evidence="3">
    <name type="scientific">Shewanella frigidimarina</name>
    <dbReference type="NCBI Taxonomy" id="56812"/>
    <lineage>
        <taxon>Bacteria</taxon>
        <taxon>Pseudomonadati</taxon>
        <taxon>Pseudomonadota</taxon>
        <taxon>Gammaproteobacteria</taxon>
        <taxon>Alteromonadales</taxon>
        <taxon>Shewanellaceae</taxon>
        <taxon>Shewanella</taxon>
    </lineage>
</organism>
<dbReference type="Pfam" id="PF00437">
    <property type="entry name" value="T2SSE"/>
    <property type="match status" value="1"/>
</dbReference>
<dbReference type="RefSeq" id="WP_059746177.1">
    <property type="nucleotide sequence ID" value="NZ_LRDC01000022.1"/>
</dbReference>
<proteinExistence type="inferred from homology"/>
<dbReference type="Pfam" id="PF00498">
    <property type="entry name" value="FHA"/>
    <property type="match status" value="1"/>
</dbReference>
<dbReference type="GO" id="GO:0016887">
    <property type="term" value="F:ATP hydrolysis activity"/>
    <property type="evidence" value="ECO:0007669"/>
    <property type="project" value="InterPro"/>
</dbReference>
<dbReference type="SMART" id="SM00240">
    <property type="entry name" value="FHA"/>
    <property type="match status" value="1"/>
</dbReference>
<dbReference type="EMBL" id="LRDC01000022">
    <property type="protein sequence ID" value="KVX01518.1"/>
    <property type="molecule type" value="Genomic_DNA"/>
</dbReference>
<gene>
    <name evidence="3" type="ORF">AWJ07_17420</name>
</gene>
<evidence type="ECO:0000256" key="1">
    <source>
        <dbReference type="ARBA" id="ARBA00006611"/>
    </source>
</evidence>